<evidence type="ECO:0000259" key="6">
    <source>
        <dbReference type="Pfam" id="PF00108"/>
    </source>
</evidence>
<evidence type="ECO:0000313" key="8">
    <source>
        <dbReference type="EMBL" id="SDW51288.1"/>
    </source>
</evidence>
<organism evidence="8 9">
    <name type="scientific">Marininema mesophilum</name>
    <dbReference type="NCBI Taxonomy" id="1048340"/>
    <lineage>
        <taxon>Bacteria</taxon>
        <taxon>Bacillati</taxon>
        <taxon>Bacillota</taxon>
        <taxon>Bacilli</taxon>
        <taxon>Bacillales</taxon>
        <taxon>Thermoactinomycetaceae</taxon>
        <taxon>Marininema</taxon>
    </lineage>
</organism>
<accession>A0A1H2U604</accession>
<dbReference type="InterPro" id="IPR020617">
    <property type="entry name" value="Thiolase_C"/>
</dbReference>
<dbReference type="InterPro" id="IPR020613">
    <property type="entry name" value="Thiolase_CS"/>
</dbReference>
<dbReference type="InterPro" id="IPR002155">
    <property type="entry name" value="Thiolase"/>
</dbReference>
<dbReference type="EMBL" id="FNNQ01000004">
    <property type="protein sequence ID" value="SDW51288.1"/>
    <property type="molecule type" value="Genomic_DNA"/>
</dbReference>
<proteinExistence type="inferred from homology"/>
<dbReference type="InterPro" id="IPR016039">
    <property type="entry name" value="Thiolase-like"/>
</dbReference>
<dbReference type="PIRSF" id="PIRSF000429">
    <property type="entry name" value="Ac-CoA_Ac_transf"/>
    <property type="match status" value="1"/>
</dbReference>
<feature type="domain" description="Thiolase N-terminal" evidence="6">
    <location>
        <begin position="4"/>
        <end position="251"/>
    </location>
</feature>
<dbReference type="OrthoDB" id="9764892at2"/>
<dbReference type="NCBIfam" id="TIGR01930">
    <property type="entry name" value="AcCoA-C-Actrans"/>
    <property type="match status" value="1"/>
</dbReference>
<comment type="similarity">
    <text evidence="1 5">Belongs to the thiolase-like superfamily. Thiolase family.</text>
</comment>
<dbReference type="PANTHER" id="PTHR43365:SF1">
    <property type="entry name" value="ACETYL-COA C-ACYLTRANSFERASE"/>
    <property type="match status" value="1"/>
</dbReference>
<feature type="active site" description="Acyl-thioester intermediate" evidence="4">
    <location>
        <position position="89"/>
    </location>
</feature>
<protein>
    <submittedName>
        <fullName evidence="8">Acetyl-CoA acyltransferase</fullName>
    </submittedName>
</protein>
<name>A0A1H2U604_9BACL</name>
<dbReference type="CDD" id="cd00751">
    <property type="entry name" value="thiolase"/>
    <property type="match status" value="1"/>
</dbReference>
<dbReference type="RefSeq" id="WP_091737086.1">
    <property type="nucleotide sequence ID" value="NZ_FNNQ01000004.1"/>
</dbReference>
<dbReference type="Gene3D" id="3.40.47.10">
    <property type="match status" value="1"/>
</dbReference>
<reference evidence="8 9" key="1">
    <citation type="submission" date="2016-10" db="EMBL/GenBank/DDBJ databases">
        <authorList>
            <person name="de Groot N.N."/>
        </authorList>
    </citation>
    <scope>NUCLEOTIDE SEQUENCE [LARGE SCALE GENOMIC DNA]</scope>
    <source>
        <strain evidence="8 9">DSM 45610</strain>
    </source>
</reference>
<evidence type="ECO:0000256" key="1">
    <source>
        <dbReference type="ARBA" id="ARBA00010982"/>
    </source>
</evidence>
<keyword evidence="2 5" id="KW-0808">Transferase</keyword>
<gene>
    <name evidence="8" type="ORF">SAMN05444487_1045</name>
</gene>
<evidence type="ECO:0000313" key="9">
    <source>
        <dbReference type="Proteomes" id="UP000198534"/>
    </source>
</evidence>
<evidence type="ECO:0000256" key="2">
    <source>
        <dbReference type="ARBA" id="ARBA00022679"/>
    </source>
</evidence>
<feature type="domain" description="Thiolase C-terminal" evidence="7">
    <location>
        <begin position="260"/>
        <end position="381"/>
    </location>
</feature>
<dbReference type="GO" id="GO:0003988">
    <property type="term" value="F:acetyl-CoA C-acyltransferase activity"/>
    <property type="evidence" value="ECO:0007669"/>
    <property type="project" value="UniProtKB-ARBA"/>
</dbReference>
<dbReference type="PANTHER" id="PTHR43365">
    <property type="entry name" value="BLR7806 PROTEIN"/>
    <property type="match status" value="1"/>
</dbReference>
<feature type="active site" description="Proton acceptor" evidence="4">
    <location>
        <position position="338"/>
    </location>
</feature>
<evidence type="ECO:0000256" key="3">
    <source>
        <dbReference type="ARBA" id="ARBA00023315"/>
    </source>
</evidence>
<dbReference type="Pfam" id="PF02803">
    <property type="entry name" value="Thiolase_C"/>
    <property type="match status" value="1"/>
</dbReference>
<keyword evidence="3 5" id="KW-0012">Acyltransferase</keyword>
<dbReference type="SUPFAM" id="SSF53901">
    <property type="entry name" value="Thiolase-like"/>
    <property type="match status" value="2"/>
</dbReference>
<evidence type="ECO:0000256" key="4">
    <source>
        <dbReference type="PIRSR" id="PIRSR000429-1"/>
    </source>
</evidence>
<dbReference type="AlphaFoldDB" id="A0A1H2U604"/>
<dbReference type="Proteomes" id="UP000198534">
    <property type="component" value="Unassembled WGS sequence"/>
</dbReference>
<dbReference type="InterPro" id="IPR020616">
    <property type="entry name" value="Thiolase_N"/>
</dbReference>
<evidence type="ECO:0000256" key="5">
    <source>
        <dbReference type="RuleBase" id="RU003557"/>
    </source>
</evidence>
<dbReference type="STRING" id="1048340.SAMN05444487_1045"/>
<dbReference type="PROSITE" id="PS00737">
    <property type="entry name" value="THIOLASE_2"/>
    <property type="match status" value="1"/>
</dbReference>
<dbReference type="Pfam" id="PF00108">
    <property type="entry name" value="Thiolase_N"/>
    <property type="match status" value="1"/>
</dbReference>
<sequence length="382" mass="41091">MREVVIVGAVRTAVGRRKGCFRNVHPVELGAQALEEVIRRAGVEKGDVEDIVMGCVSPLKEQGYNIGRLSALRAGFPIEVPAVQINRMCGSGQQAIHFAAQEIRSGDMDITIGAGVENMTLVPIGSDGDGSTIPGTLAEQYEFIHQGLSAERIAEKYGMTREEVDAYSFESHQRALTAIRTGRFEDEVMPVMGEDQDGQSIKITQDEGPRADTSLEKLATLKPVFKEDGLITAGNASQMSDGAAAVLLMDRERAEGMGIRPRARILKQVVIGSDPTMMLDGVIPATRKVLQKAGLTLDQIDRVEINEAFAPVILAWQKELGADLSRVNVNGGAIALGHPLGATGAKLMTTLLHELERIKGRYGLLTICIGHGMSTAAVIERL</sequence>
<dbReference type="FunFam" id="3.40.47.10:FF:000010">
    <property type="entry name" value="Acetyl-CoA acetyltransferase (Thiolase)"/>
    <property type="match status" value="1"/>
</dbReference>
<feature type="active site" description="Proton acceptor" evidence="4">
    <location>
        <position position="368"/>
    </location>
</feature>
<keyword evidence="9" id="KW-1185">Reference proteome</keyword>
<evidence type="ECO:0000259" key="7">
    <source>
        <dbReference type="Pfam" id="PF02803"/>
    </source>
</evidence>